<reference evidence="2 3" key="1">
    <citation type="submission" date="2017-10" db="EMBL/GenBank/DDBJ databases">
        <title>Sequencing the genomes of 1000 actinobacteria strains.</title>
        <authorList>
            <person name="Klenk H.-P."/>
        </authorList>
    </citation>
    <scope>NUCLEOTIDE SEQUENCE [LARGE SCALE GENOMIC DNA]</scope>
    <source>
        <strain evidence="2 3">DSM 15597</strain>
    </source>
</reference>
<dbReference type="CDD" id="cd07344">
    <property type="entry name" value="M48_yhfN_like"/>
    <property type="match status" value="1"/>
</dbReference>
<comment type="caution">
    <text evidence="2">The sequence shown here is derived from an EMBL/GenBank/DDBJ whole genome shotgun (WGS) entry which is preliminary data.</text>
</comment>
<dbReference type="Gene3D" id="3.30.2010.10">
    <property type="entry name" value="Metalloproteases ('zincins'), catalytic domain"/>
    <property type="match status" value="1"/>
</dbReference>
<dbReference type="Pfam" id="PF01863">
    <property type="entry name" value="YgjP-like"/>
    <property type="match status" value="1"/>
</dbReference>
<accession>A0A2A9CTC9</accession>
<dbReference type="PANTHER" id="PTHR30399:SF1">
    <property type="entry name" value="UTP PYROPHOSPHATASE"/>
    <property type="match status" value="1"/>
</dbReference>
<dbReference type="PANTHER" id="PTHR30399">
    <property type="entry name" value="UNCHARACTERIZED PROTEIN YGJP"/>
    <property type="match status" value="1"/>
</dbReference>
<keyword evidence="3" id="KW-1185">Reference proteome</keyword>
<dbReference type="InterPro" id="IPR053136">
    <property type="entry name" value="UTP_pyrophosphatase-like"/>
</dbReference>
<evidence type="ECO:0000313" key="3">
    <source>
        <dbReference type="Proteomes" id="UP000226079"/>
    </source>
</evidence>
<evidence type="ECO:0000313" key="2">
    <source>
        <dbReference type="EMBL" id="PFG16872.1"/>
    </source>
</evidence>
<sequence length="178" mass="20660">MRRSRRRTRTLTVFREGGRLVAVVPERISAREQNELIPPLVQRFLRREAKRGLPQAPDELNRRALELYRRYLRPLTGEDPPGFSVTWSSRQQHRWGSCSAWSGEIRLSARLQTMPSWVSDYVLLHELAHLHQPNHSAEFHRLLSGYPDRDRAKAYLLGYQHGAGMGESETPDAEDDYS</sequence>
<evidence type="ECO:0000259" key="1">
    <source>
        <dbReference type="Pfam" id="PF01863"/>
    </source>
</evidence>
<organism evidence="2 3">
    <name type="scientific">Propionicimonas paludicola</name>
    <dbReference type="NCBI Taxonomy" id="185243"/>
    <lineage>
        <taxon>Bacteria</taxon>
        <taxon>Bacillati</taxon>
        <taxon>Actinomycetota</taxon>
        <taxon>Actinomycetes</taxon>
        <taxon>Propionibacteriales</taxon>
        <taxon>Nocardioidaceae</taxon>
        <taxon>Propionicimonas</taxon>
    </lineage>
</organism>
<dbReference type="EMBL" id="PDJC01000001">
    <property type="protein sequence ID" value="PFG16872.1"/>
    <property type="molecule type" value="Genomic_DNA"/>
</dbReference>
<gene>
    <name evidence="2" type="ORF">ATK74_1427</name>
</gene>
<dbReference type="Proteomes" id="UP000226079">
    <property type="component" value="Unassembled WGS sequence"/>
</dbReference>
<dbReference type="AlphaFoldDB" id="A0A2A9CTC9"/>
<name>A0A2A9CTC9_9ACTN</name>
<proteinExistence type="predicted"/>
<protein>
    <recommendedName>
        <fullName evidence="1">YgjP-like metallopeptidase domain-containing protein</fullName>
    </recommendedName>
</protein>
<feature type="domain" description="YgjP-like metallopeptidase" evidence="1">
    <location>
        <begin position="29"/>
        <end position="153"/>
    </location>
</feature>
<dbReference type="InterPro" id="IPR002725">
    <property type="entry name" value="YgjP-like_metallopeptidase"/>
</dbReference>